<evidence type="ECO:0000313" key="2">
    <source>
        <dbReference type="Proteomes" id="UP000005387"/>
    </source>
</evidence>
<dbReference type="AlphaFoldDB" id="E0IDK0"/>
<evidence type="ECO:0000313" key="1">
    <source>
        <dbReference type="EMBL" id="EFM09655.1"/>
    </source>
</evidence>
<keyword evidence="2" id="KW-1185">Reference proteome</keyword>
<reference evidence="1 2" key="1">
    <citation type="submission" date="2010-07" db="EMBL/GenBank/DDBJ databases">
        <title>The draft genome of Paenibacillus curdlanolyticus YK9.</title>
        <authorList>
            <consortium name="US DOE Joint Genome Institute (JGI-PGF)"/>
            <person name="Lucas S."/>
            <person name="Copeland A."/>
            <person name="Lapidus A."/>
            <person name="Cheng J.-F."/>
            <person name="Bruce D."/>
            <person name="Goodwin L."/>
            <person name="Pitluck S."/>
            <person name="Land M.L."/>
            <person name="Hauser L."/>
            <person name="Chang Y.-J."/>
            <person name="Jeffries C."/>
            <person name="Anderson I.J."/>
            <person name="Johnson E."/>
            <person name="Loganathan U."/>
            <person name="Mulhopadhyay B."/>
            <person name="Kyrpides N."/>
            <person name="Woyke T.J."/>
        </authorList>
    </citation>
    <scope>NUCLEOTIDE SEQUENCE [LARGE SCALE GENOMIC DNA]</scope>
    <source>
        <strain evidence="1 2">YK9</strain>
    </source>
</reference>
<proteinExistence type="predicted"/>
<dbReference type="STRING" id="717606.PaecuDRAFT_3704"/>
<protein>
    <submittedName>
        <fullName evidence="1">Uncharacterized protein</fullName>
    </submittedName>
</protein>
<dbReference type="EMBL" id="AEDD01000010">
    <property type="protein sequence ID" value="EFM09655.1"/>
    <property type="molecule type" value="Genomic_DNA"/>
</dbReference>
<gene>
    <name evidence="1" type="ORF">PaecuDRAFT_3704</name>
</gene>
<sequence length="48" mass="4975">MNEKATENLANAAEEADAMPANAAIGMMAVTVGGKDVWLPKPFGADVR</sequence>
<organism evidence="1 2">
    <name type="scientific">Paenibacillus curdlanolyticus YK9</name>
    <dbReference type="NCBI Taxonomy" id="717606"/>
    <lineage>
        <taxon>Bacteria</taxon>
        <taxon>Bacillati</taxon>
        <taxon>Bacillota</taxon>
        <taxon>Bacilli</taxon>
        <taxon>Bacillales</taxon>
        <taxon>Paenibacillaceae</taxon>
        <taxon>Paenibacillus</taxon>
    </lineage>
</organism>
<dbReference type="Proteomes" id="UP000005387">
    <property type="component" value="Unassembled WGS sequence"/>
</dbReference>
<accession>E0IDK0</accession>
<name>E0IDK0_9BACL</name>